<dbReference type="AlphaFoldDB" id="A0A1F7JHJ8"/>
<name>A0A1F7JHJ8_9BACT</name>
<dbReference type="Gene3D" id="3.30.1200.10">
    <property type="entry name" value="YggU-like"/>
    <property type="match status" value="1"/>
</dbReference>
<dbReference type="SMART" id="SM01152">
    <property type="entry name" value="DUF167"/>
    <property type="match status" value="1"/>
</dbReference>
<dbReference type="HAMAP" id="MF_00634">
    <property type="entry name" value="UPF0235"/>
    <property type="match status" value="1"/>
</dbReference>
<dbReference type="PANTHER" id="PTHR13420">
    <property type="entry name" value="UPF0235 PROTEIN C15ORF40"/>
    <property type="match status" value="1"/>
</dbReference>
<evidence type="ECO:0000256" key="2">
    <source>
        <dbReference type="HAMAP-Rule" id="MF_00634"/>
    </source>
</evidence>
<evidence type="ECO:0000313" key="3">
    <source>
        <dbReference type="EMBL" id="OGK55090.1"/>
    </source>
</evidence>
<dbReference type="SUPFAM" id="SSF69786">
    <property type="entry name" value="YggU-like"/>
    <property type="match status" value="1"/>
</dbReference>
<dbReference type="EMBL" id="MGAV01000011">
    <property type="protein sequence ID" value="OGK55090.1"/>
    <property type="molecule type" value="Genomic_DNA"/>
</dbReference>
<accession>A0A1F7JHJ8</accession>
<evidence type="ECO:0000256" key="1">
    <source>
        <dbReference type="ARBA" id="ARBA00010364"/>
    </source>
</evidence>
<comment type="similarity">
    <text evidence="1 2">Belongs to the UPF0235 family.</text>
</comment>
<dbReference type="InterPro" id="IPR003746">
    <property type="entry name" value="DUF167"/>
</dbReference>
<dbReference type="Pfam" id="PF02594">
    <property type="entry name" value="DUF167"/>
    <property type="match status" value="1"/>
</dbReference>
<gene>
    <name evidence="3" type="ORF">A3H78_03850</name>
</gene>
<dbReference type="InterPro" id="IPR036591">
    <property type="entry name" value="YggU-like_sf"/>
</dbReference>
<dbReference type="GO" id="GO:0005737">
    <property type="term" value="C:cytoplasm"/>
    <property type="evidence" value="ECO:0007669"/>
    <property type="project" value="TreeGrafter"/>
</dbReference>
<proteinExistence type="inferred from homology"/>
<dbReference type="PANTHER" id="PTHR13420:SF7">
    <property type="entry name" value="UPF0235 PROTEIN C15ORF40"/>
    <property type="match status" value="1"/>
</dbReference>
<dbReference type="NCBIfam" id="TIGR00251">
    <property type="entry name" value="DUF167 family protein"/>
    <property type="match status" value="1"/>
</dbReference>
<evidence type="ECO:0000313" key="4">
    <source>
        <dbReference type="Proteomes" id="UP000177418"/>
    </source>
</evidence>
<sequence>MKFFIHTKPNAREEKIEKIDETHFKVSVVEPPVDDKANRAVIRVLADYLQIPPSQLDIISGRTSRNKIVEVF</sequence>
<comment type="caution">
    <text evidence="3">The sequence shown here is derived from an EMBL/GenBank/DDBJ whole genome shotgun (WGS) entry which is preliminary data.</text>
</comment>
<dbReference type="Proteomes" id="UP000177418">
    <property type="component" value="Unassembled WGS sequence"/>
</dbReference>
<organism evidence="3 4">
    <name type="scientific">Candidatus Roizmanbacteria bacterium RIFCSPLOWO2_02_FULL_36_11</name>
    <dbReference type="NCBI Taxonomy" id="1802071"/>
    <lineage>
        <taxon>Bacteria</taxon>
        <taxon>Candidatus Roizmaniibacteriota</taxon>
    </lineage>
</organism>
<reference evidence="3 4" key="1">
    <citation type="journal article" date="2016" name="Nat. Commun.">
        <title>Thousands of microbial genomes shed light on interconnected biogeochemical processes in an aquifer system.</title>
        <authorList>
            <person name="Anantharaman K."/>
            <person name="Brown C.T."/>
            <person name="Hug L.A."/>
            <person name="Sharon I."/>
            <person name="Castelle C.J."/>
            <person name="Probst A.J."/>
            <person name="Thomas B.C."/>
            <person name="Singh A."/>
            <person name="Wilkins M.J."/>
            <person name="Karaoz U."/>
            <person name="Brodie E.L."/>
            <person name="Williams K.H."/>
            <person name="Hubbard S.S."/>
            <person name="Banfield J.F."/>
        </authorList>
    </citation>
    <scope>NUCLEOTIDE SEQUENCE [LARGE SCALE GENOMIC DNA]</scope>
</reference>
<protein>
    <recommendedName>
        <fullName evidence="2">UPF0235 protein A3H78_03850</fullName>
    </recommendedName>
</protein>